<evidence type="ECO:0000313" key="4">
    <source>
        <dbReference type="EMBL" id="CAB5219158.1"/>
    </source>
</evidence>
<dbReference type="EMBL" id="LR798268">
    <property type="protein sequence ID" value="CAB5219158.1"/>
    <property type="molecule type" value="Genomic_DNA"/>
</dbReference>
<name>A0A6J5KRT2_9CAUD</name>
<feature type="domain" description="DUF4314" evidence="1">
    <location>
        <begin position="3"/>
        <end position="57"/>
    </location>
</feature>
<dbReference type="EMBL" id="LR796176">
    <property type="protein sequence ID" value="CAB4123753.1"/>
    <property type="molecule type" value="Genomic_DNA"/>
</dbReference>
<dbReference type="EMBL" id="LR796152">
    <property type="protein sequence ID" value="CAB4121944.1"/>
    <property type="molecule type" value="Genomic_DNA"/>
</dbReference>
<accession>A0A6J5KRT2</accession>
<proteinExistence type="predicted"/>
<gene>
    <name evidence="4" type="ORF">UFOVP220_39</name>
    <name evidence="2" type="ORF">UFOVP26_49</name>
    <name evidence="3" type="ORF">UFOVP44_48</name>
</gene>
<evidence type="ECO:0000313" key="3">
    <source>
        <dbReference type="EMBL" id="CAB4123753.1"/>
    </source>
</evidence>
<evidence type="ECO:0000313" key="2">
    <source>
        <dbReference type="EMBL" id="CAB4121944.1"/>
    </source>
</evidence>
<dbReference type="InterPro" id="IPR025463">
    <property type="entry name" value="DUF4314"/>
</dbReference>
<evidence type="ECO:0000259" key="1">
    <source>
        <dbReference type="Pfam" id="PF14192"/>
    </source>
</evidence>
<sequence>MNEGTHVRLIEMKDEPQMPFGLKGTVMNIDDARQIHVKWENGTNLALIPGVDRFEVITQ</sequence>
<protein>
    <recommendedName>
        <fullName evidence="1">DUF4314 domain-containing protein</fullName>
    </recommendedName>
</protein>
<organism evidence="3">
    <name type="scientific">uncultured Caudovirales phage</name>
    <dbReference type="NCBI Taxonomy" id="2100421"/>
    <lineage>
        <taxon>Viruses</taxon>
        <taxon>Duplodnaviria</taxon>
        <taxon>Heunggongvirae</taxon>
        <taxon>Uroviricota</taxon>
        <taxon>Caudoviricetes</taxon>
        <taxon>Peduoviridae</taxon>
        <taxon>Maltschvirus</taxon>
        <taxon>Maltschvirus maltsch</taxon>
    </lineage>
</organism>
<reference evidence="3" key="1">
    <citation type="submission" date="2020-04" db="EMBL/GenBank/DDBJ databases">
        <authorList>
            <person name="Chiriac C."/>
            <person name="Salcher M."/>
            <person name="Ghai R."/>
            <person name="Kavagutti S V."/>
        </authorList>
    </citation>
    <scope>NUCLEOTIDE SEQUENCE</scope>
</reference>
<dbReference type="Pfam" id="PF14192">
    <property type="entry name" value="DUF4314"/>
    <property type="match status" value="1"/>
</dbReference>